<dbReference type="GO" id="GO:0004656">
    <property type="term" value="F:procollagen-proline 4-dioxygenase activity"/>
    <property type="evidence" value="ECO:0007669"/>
    <property type="project" value="TreeGrafter"/>
</dbReference>
<feature type="transmembrane region" description="Helical" evidence="11">
    <location>
        <begin position="1665"/>
        <end position="1681"/>
    </location>
</feature>
<keyword evidence="14" id="KW-1185">Reference proteome</keyword>
<dbReference type="InterPro" id="IPR005339">
    <property type="entry name" value="GINS_Psf1"/>
</dbReference>
<dbReference type="CDD" id="cd11710">
    <property type="entry name" value="GINS_A_psf1"/>
    <property type="match status" value="1"/>
</dbReference>
<name>A0AAD9G9I9_9STRA</name>
<feature type="region of interest" description="Disordered" evidence="10">
    <location>
        <begin position="234"/>
        <end position="254"/>
    </location>
</feature>
<dbReference type="InterPro" id="IPR036224">
    <property type="entry name" value="GINS_bundle-like_dom_sf"/>
</dbReference>
<dbReference type="GO" id="GO:0031418">
    <property type="term" value="F:L-ascorbic acid binding"/>
    <property type="evidence" value="ECO:0007669"/>
    <property type="project" value="InterPro"/>
</dbReference>
<evidence type="ECO:0000256" key="2">
    <source>
        <dbReference type="ARBA" id="ARBA00004123"/>
    </source>
</evidence>
<evidence type="ECO:0000256" key="3">
    <source>
        <dbReference type="ARBA" id="ARBA00006677"/>
    </source>
</evidence>
<dbReference type="Pfam" id="PF24997">
    <property type="entry name" value="PSF1_C"/>
    <property type="match status" value="1"/>
</dbReference>
<dbReference type="GO" id="GO:0006260">
    <property type="term" value="P:DNA replication"/>
    <property type="evidence" value="ECO:0007669"/>
    <property type="project" value="UniProtKB-KW"/>
</dbReference>
<evidence type="ECO:0000313" key="13">
    <source>
        <dbReference type="EMBL" id="KAK1934285.1"/>
    </source>
</evidence>
<dbReference type="Proteomes" id="UP001259832">
    <property type="component" value="Unassembled WGS sequence"/>
</dbReference>
<keyword evidence="7" id="KW-0560">Oxidoreductase</keyword>
<comment type="subcellular location">
    <subcellularLocation>
        <location evidence="2">Nucleus</location>
    </subcellularLocation>
</comment>
<dbReference type="InterPro" id="IPR056783">
    <property type="entry name" value="PSF1_C"/>
</dbReference>
<dbReference type="Gene3D" id="1.20.58.1030">
    <property type="match status" value="1"/>
</dbReference>
<evidence type="ECO:0000256" key="1">
    <source>
        <dbReference type="ARBA" id="ARBA00001961"/>
    </source>
</evidence>
<organism evidence="13 14">
    <name type="scientific">Phytophthora citrophthora</name>
    <dbReference type="NCBI Taxonomy" id="4793"/>
    <lineage>
        <taxon>Eukaryota</taxon>
        <taxon>Sar</taxon>
        <taxon>Stramenopiles</taxon>
        <taxon>Oomycota</taxon>
        <taxon>Peronosporomycetes</taxon>
        <taxon>Peronosporales</taxon>
        <taxon>Peronosporaceae</taxon>
        <taxon>Phytophthora</taxon>
    </lineage>
</organism>
<keyword evidence="9" id="KW-0539">Nucleus</keyword>
<dbReference type="GO" id="GO:0005506">
    <property type="term" value="F:iron ion binding"/>
    <property type="evidence" value="ECO:0007669"/>
    <property type="project" value="InterPro"/>
</dbReference>
<keyword evidence="6" id="KW-0223">Dioxygenase</keyword>
<evidence type="ECO:0000259" key="12">
    <source>
        <dbReference type="SMART" id="SM00702"/>
    </source>
</evidence>
<dbReference type="FunFam" id="2.60.120.620:FF:000043">
    <property type="entry name" value="Serine/threonine-protein kinase CTR1"/>
    <property type="match status" value="1"/>
</dbReference>
<keyword evidence="4" id="KW-0235">DNA replication</keyword>
<sequence>MALNAKGKELLRELQRSDWLPPYNVSLWTHEGSAYEDLVRQVVEESGLLHEELARKMNIFEENMEDLEEQNSVQCSLVVTHQCLLRNKRCLIAYIHHRLEKIKALRWETGTIIPAPLGHNLCQREVQFFNQYDQLLTDYMADFELDLSADLKPPKDLYVEVRVLRDCGEVMTENGLVNLEAHSQHFLRRVDVEQLIRQGLLEQIKPIFSYRFIRVHYLSYPRFGRLLSKEMAKEQAKKPASNSGDKPASPKKSTTKRSFSVLPILSAAVVALAVGAAKYADVPLNADGLQSLVEQVSTSFGGKPGLVDSNTTNIPYKYATDMVSMQVRHLVSELKCNDSSYTAATLFDGKTFHVTEPMETEQPMADDQVFFMLNGANDGVYVSWNSQFECVGQAAEVAAAWLGADRDVMVNGVRLYNQMGWPIRNAKELRESKNIVHVLLDFQLWQWPGIKKGYKYVLEDGVTLTTVGMSPKVLDVEYFITQEEADKVIEIGSPKLDRSKVDGSNSSKVVTKSRTSHTSFLPDSLFTRDFQKRSAHVARLPSPSFVERMQLVRYAAGEFYRQHFDTFHSREFLPKGADSFEYEDYVEWTKWAAEELRGLDQSKVPEEFREGGPLFPNAEDPKIFPSALLEVFYNYMKTSNRFEALFDTEYDTWIRTNLDNEAENLMKDLMEEKRRPSYLPRIIQTWEEKLGLGELRYTFPKPDTNSVSHFFQWVRWAKERVSYLGDKVPASTRPDGELYPRFTVAFQEMLLGFILDDYTKGFITRMTNPEWYDWMTLNRGRNHVLFQVMQAWPQFAELAIRTWEARVGNVPELRYKLPEYVQHFHPQRYVTLFLYLNNQTKIGGETVFPFSLDRYSDEKIVRDGMNECSTGLAVPPLGLHASLFYVQTPEGITDVMSRHGGCPPHEGVKWGANSFMWDSDSEEGADLWTTNDAKTPAPPVRANKRGSNSIALKLLPVVVVALAVLGGWLIQQGEELNDVALKVLQGTGLLSLVPSSTLDYFELLPDKYDTDMVSMQVRHLVSELKCNDSSYTAATLFDGKTFHVTEPMETEQPMADDQVFFMLNGANDGVYVSWNGQFECVGQAAEVAAAWLGADRGVMVNGVRLYNQMGWPIRNAKELRESKNIVHVLLDFQLWQWPGIKKGYKYVLEDGVTLTMVGSSPKVFDVEYFLTQGEADKIIELGSPSLGRSKVDSSNSSTVVSKARTSHTAFLPDNFFTREFRVRSARVARLSSPSYAERLQLVRYNAGEFYRKHLDTFASRQFLPKGAEHKFGMDAYREWASWAANKLRDLSAQREIPEDFREGGPLFPDAEDNQRFPNALAKLFYVKANATNVIKALSDEEWLTWLDVNVNNNAVGVMDSLLADDKKPEYLPLLVKAWEEALGIPELHYTFPKPEMNSVSHFFAWVRWAKERIAFLGDEVPVIARPPGDLYPMFTVDFQEALLEFVLDDHTRGMITRITNDEWYNFMVEHRGENHVLFKVLKAFPQFAELVIKTWESRVRAPDQLRYKLPAYIKHFHPQRYVTLFLYLNNQTKIGGETVFPYSLDRYSDENIVRDGMDECSSGLAVPPLGLHASLFYVQTPEGDVDLLSRHGGCPPHEGTKWGSNSFMWDSDADEAADLWTTNMGFFTPSPTINYNFVAGVYAFFTALCALLSVLHFYTPQVEGFYIVLVPFVPCFFWSLVKSATAEPSAKSNADAASVKPVASPKASSSSLSLLTPLLVVAAAVGWGKFAQKELQAETVEELVTKVSDRLSAQFNAFMDPATAAPVEDEELLYKYDDEKLVAMEVRHLVSDLSCSDDKYAASPLFDGKLLPVQDPLALEKPMDSDRVFFMLNGRNEGVYVSWNGDFSCIGKAAELAAVWLGADRDVMENGVRLYNQMGFAIRSAEDLAEAKNIVHVLLDFQLWQWPGIEKGHQYMLEDGVVLTTVAMSPKVFDVQYFLTQNESEKIMELGMPGLSRSKVDGSNSSKVTSKSRTSHTAFLEDGLFTRDFRVRAARVARLPSPTFAERLQLLQYNAGEFYRQHFDTFHSREFLPKDANAFYYEDYVEWTEWAAKKLRSLDESKLPEEFREGGALFPNSEDQQTFPNALLQVFYDKMVATNMFKALFDEEYERWIRINLEKDAVDLVKDLMDNKRRPSYLPRIVQAWEEKLGRGELRYTFPKPQVNGQSHYYNWVRWAKERVSYLGDDCPPIARPSGDLYPQYTVEFQERLLEFVCEDYSDDFITKMTNEEWFNWLTENRGRNLVLFQVLKTFPHFAELVIRSWEARVRSPLLRYKLPKYVKHFHPQRYVTLFMYLNNQTKIGGETVFPFALDRFSDEEIVRDGMDECSKGLAVLPRGLHASLFYTQTPEGDIDEMSRHGGCPPHEGTKWGSNAFMWDSDADEGAELWTTK</sequence>
<feature type="domain" description="Prolyl 4-hydroxylase alpha subunit" evidence="12">
    <location>
        <begin position="471"/>
        <end position="917"/>
    </location>
</feature>
<dbReference type="Pfam" id="PF05916">
    <property type="entry name" value="Sld5"/>
    <property type="match status" value="1"/>
</dbReference>
<evidence type="ECO:0000256" key="7">
    <source>
        <dbReference type="ARBA" id="ARBA00023002"/>
    </source>
</evidence>
<dbReference type="InterPro" id="IPR045054">
    <property type="entry name" value="P4HA-like"/>
</dbReference>
<keyword evidence="11" id="KW-0812">Transmembrane</keyword>
<dbReference type="PANTHER" id="PTHR10869:SF226">
    <property type="entry name" value="PROLYL 4-HYDROXYLASE ALPHA SUBUNIT DOMAIN-CONTAINING PROTEIN"/>
    <property type="match status" value="1"/>
</dbReference>
<proteinExistence type="inferred from homology"/>
<dbReference type="InterPro" id="IPR006620">
    <property type="entry name" value="Pro_4_hyd_alph"/>
</dbReference>
<accession>A0AAD9G9I9</accession>
<dbReference type="SMART" id="SM00702">
    <property type="entry name" value="P4Hc"/>
    <property type="match status" value="3"/>
</dbReference>
<evidence type="ECO:0000256" key="9">
    <source>
        <dbReference type="ARBA" id="ARBA00023242"/>
    </source>
</evidence>
<dbReference type="PANTHER" id="PTHR10869">
    <property type="entry name" value="PROLYL 4-HYDROXYLASE ALPHA SUBUNIT"/>
    <property type="match status" value="1"/>
</dbReference>
<comment type="cofactor">
    <cofactor evidence="1">
        <name>L-ascorbate</name>
        <dbReference type="ChEBI" id="CHEBI:38290"/>
    </cofactor>
</comment>
<evidence type="ECO:0000256" key="10">
    <source>
        <dbReference type="SAM" id="MobiDB-lite"/>
    </source>
</evidence>
<dbReference type="GO" id="GO:0005783">
    <property type="term" value="C:endoplasmic reticulum"/>
    <property type="evidence" value="ECO:0007669"/>
    <property type="project" value="TreeGrafter"/>
</dbReference>
<evidence type="ECO:0000256" key="8">
    <source>
        <dbReference type="ARBA" id="ARBA00023004"/>
    </source>
</evidence>
<feature type="domain" description="Prolyl 4-hydroxylase alpha subunit" evidence="12">
    <location>
        <begin position="1161"/>
        <end position="1609"/>
    </location>
</feature>
<evidence type="ECO:0000256" key="5">
    <source>
        <dbReference type="ARBA" id="ARBA00022723"/>
    </source>
</evidence>
<evidence type="ECO:0000313" key="14">
    <source>
        <dbReference type="Proteomes" id="UP001259832"/>
    </source>
</evidence>
<dbReference type="InterPro" id="IPR021151">
    <property type="entry name" value="GINS_A"/>
</dbReference>
<evidence type="ECO:0000256" key="11">
    <source>
        <dbReference type="SAM" id="Phobius"/>
    </source>
</evidence>
<keyword evidence="11" id="KW-0472">Membrane</keyword>
<keyword evidence="5" id="KW-0479">Metal-binding</keyword>
<dbReference type="GO" id="GO:0000811">
    <property type="term" value="C:GINS complex"/>
    <property type="evidence" value="ECO:0007669"/>
    <property type="project" value="InterPro"/>
</dbReference>
<dbReference type="CDD" id="cd21696">
    <property type="entry name" value="GINS_B_Psf1"/>
    <property type="match status" value="1"/>
</dbReference>
<dbReference type="EMBL" id="JASMQC010000026">
    <property type="protein sequence ID" value="KAK1934285.1"/>
    <property type="molecule type" value="Genomic_DNA"/>
</dbReference>
<keyword evidence="11" id="KW-1133">Transmembrane helix</keyword>
<gene>
    <name evidence="13" type="ORF">P3T76_011488</name>
</gene>
<comment type="caution">
    <text evidence="13">The sequence shown here is derived from an EMBL/GenBank/DDBJ whole genome shotgun (WGS) entry which is preliminary data.</text>
</comment>
<feature type="domain" description="Prolyl 4-hydroxylase alpha subunit" evidence="12">
    <location>
        <begin position="1930"/>
        <end position="2375"/>
    </location>
</feature>
<dbReference type="Gene3D" id="2.60.120.620">
    <property type="entry name" value="q2cbj1_9rhob like domain"/>
    <property type="match status" value="6"/>
</dbReference>
<reference evidence="13" key="1">
    <citation type="submission" date="2023-08" db="EMBL/GenBank/DDBJ databases">
        <title>Reference Genome Resource for the Citrus Pathogen Phytophthora citrophthora.</title>
        <authorList>
            <person name="Moller H."/>
            <person name="Coetzee B."/>
            <person name="Rose L.J."/>
            <person name="Van Niekerk J.M."/>
        </authorList>
    </citation>
    <scope>NUCLEOTIDE SEQUENCE</scope>
    <source>
        <strain evidence="13">STE-U-9442</strain>
    </source>
</reference>
<protein>
    <submittedName>
        <fullName evidence="13">DNA replication complex GINS protein PSF1</fullName>
    </submittedName>
</protein>
<evidence type="ECO:0000256" key="4">
    <source>
        <dbReference type="ARBA" id="ARBA00022705"/>
    </source>
</evidence>
<dbReference type="SUPFAM" id="SSF158573">
    <property type="entry name" value="GINS helical bundle-like"/>
    <property type="match status" value="1"/>
</dbReference>
<feature type="transmembrane region" description="Helical" evidence="11">
    <location>
        <begin position="1637"/>
        <end position="1658"/>
    </location>
</feature>
<comment type="similarity">
    <text evidence="3">Belongs to the GINS1/PSF1 family.</text>
</comment>
<evidence type="ECO:0000256" key="6">
    <source>
        <dbReference type="ARBA" id="ARBA00022964"/>
    </source>
</evidence>
<keyword evidence="8" id="KW-0408">Iron</keyword>
<dbReference type="FunFam" id="2.60.120.620:FF:000023">
    <property type="entry name" value="Transmembrane prolyl 4-hydroxylase"/>
    <property type="match status" value="3"/>
</dbReference>